<accession>A0A518FZK5</accession>
<sequence>MLSTLWAAGARGLRHLSDRAWLGCRVVLLSLCSVSAVNRKSAFWAIAIKARRTAIGRIAPPAGNHSASTFVSACLPPETQGNLVRNLFQDAHALTSANQCLNAEELGEWAFLPHWRALSRTESQCRAVLRSVAL</sequence>
<proteinExistence type="predicted"/>
<dbReference type="AlphaFoldDB" id="A0A518FZK5"/>
<keyword evidence="2" id="KW-1185">Reference proteome</keyword>
<reference evidence="1 2" key="1">
    <citation type="submission" date="2019-02" db="EMBL/GenBank/DDBJ databases">
        <title>Deep-cultivation of Planctomycetes and their phenomic and genomic characterization uncovers novel biology.</title>
        <authorList>
            <person name="Wiegand S."/>
            <person name="Jogler M."/>
            <person name="Boedeker C."/>
            <person name="Pinto D."/>
            <person name="Vollmers J."/>
            <person name="Rivas-Marin E."/>
            <person name="Kohn T."/>
            <person name="Peeters S.H."/>
            <person name="Heuer A."/>
            <person name="Rast P."/>
            <person name="Oberbeckmann S."/>
            <person name="Bunk B."/>
            <person name="Jeske O."/>
            <person name="Meyerdierks A."/>
            <person name="Storesund J.E."/>
            <person name="Kallscheuer N."/>
            <person name="Luecker S."/>
            <person name="Lage O.M."/>
            <person name="Pohl T."/>
            <person name="Merkel B.J."/>
            <person name="Hornburger P."/>
            <person name="Mueller R.-W."/>
            <person name="Bruemmer F."/>
            <person name="Labrenz M."/>
            <person name="Spormann A.M."/>
            <person name="Op den Camp H."/>
            <person name="Overmann J."/>
            <person name="Amann R."/>
            <person name="Jetten M.S.M."/>
            <person name="Mascher T."/>
            <person name="Medema M.H."/>
            <person name="Devos D.P."/>
            <person name="Kaster A.-K."/>
            <person name="Ovreas L."/>
            <person name="Rohde M."/>
            <person name="Galperin M.Y."/>
            <person name="Jogler C."/>
        </authorList>
    </citation>
    <scope>NUCLEOTIDE SEQUENCE [LARGE SCALE GENOMIC DNA]</scope>
    <source>
        <strain evidence="1 2">Q31a</strain>
    </source>
</reference>
<organism evidence="1 2">
    <name type="scientific">Aureliella helgolandensis</name>
    <dbReference type="NCBI Taxonomy" id="2527968"/>
    <lineage>
        <taxon>Bacteria</taxon>
        <taxon>Pseudomonadati</taxon>
        <taxon>Planctomycetota</taxon>
        <taxon>Planctomycetia</taxon>
        <taxon>Pirellulales</taxon>
        <taxon>Pirellulaceae</taxon>
        <taxon>Aureliella</taxon>
    </lineage>
</organism>
<protein>
    <submittedName>
        <fullName evidence="1">Uncharacterized protein</fullName>
    </submittedName>
</protein>
<evidence type="ECO:0000313" key="1">
    <source>
        <dbReference type="EMBL" id="QDV21789.1"/>
    </source>
</evidence>
<dbReference type="Proteomes" id="UP000318017">
    <property type="component" value="Chromosome"/>
</dbReference>
<dbReference type="KEGG" id="ahel:Q31a_00680"/>
<gene>
    <name evidence="1" type="ORF">Q31a_00680</name>
</gene>
<dbReference type="EMBL" id="CP036298">
    <property type="protein sequence ID" value="QDV21789.1"/>
    <property type="molecule type" value="Genomic_DNA"/>
</dbReference>
<name>A0A518FZK5_9BACT</name>
<evidence type="ECO:0000313" key="2">
    <source>
        <dbReference type="Proteomes" id="UP000318017"/>
    </source>
</evidence>